<evidence type="ECO:0000313" key="2">
    <source>
        <dbReference type="EMBL" id="MCY9528466.1"/>
    </source>
</evidence>
<keyword evidence="1" id="KW-0812">Transmembrane</keyword>
<keyword evidence="1" id="KW-0472">Membrane</keyword>
<dbReference type="EMBL" id="JAMDLY010000005">
    <property type="protein sequence ID" value="MCY9528466.1"/>
    <property type="molecule type" value="Genomic_DNA"/>
</dbReference>
<dbReference type="InterPro" id="IPR043751">
    <property type="entry name" value="DUF5696"/>
</dbReference>
<comment type="caution">
    <text evidence="2">The sequence shown here is derived from an EMBL/GenBank/DDBJ whole genome shotgun (WGS) entry which is preliminary data.</text>
</comment>
<sequence>MKISLRKSRDSGTVAPTRRRKWKWKTIGIASALMAVLLLLFVLFQPRSLPRTGDAAMPDFGVSTSLGAIKGTVALASSTQLSAARQQVAIMERVAATDVLELYVNKSTAEAAVVDLRSAAVWWTNPQDRDSDVMASPLIKGKLGAQLSLTYLMPNGQTKDYDSFNDSVVHKTFTIQSESDGMTVVYEFGNPERGAEAIPLKISKQRLEEKILNKLDQKDRNQMLTRFRLNEDTGIYERREIPKSALKKVLDLIEKAGYTEEDLKSDNEQNGVIEGEGGGSASFTVPLRYKLDGEHLLVSVDVSAIKAQPPYRLHTLDVLSSFGAAGKKENGYLFVPDGSGSLIHFNNGKNYAQGLVLPVYGEDPSFFKTEQLNTYETVRMPIYGMKRDTSSFLAVIEDGDAMSTLYADVSGRQHEYNWIGPQFTVLPKDKVMLNAREELIKTPAEPYAGQLQIRYMFQNREEAGYSGMANAYRDYLMRKYQLKPLREQADKAVKPADAPFYVEAIGSISKVKAFLGVSYDSPVPLTTFDEAGQMVKELAVRGVSNIQMNYAGWMNGGIQHKLPNNVKAVRELGGRDGLNRLREQLQARGGTLYPEFSLGRVYNDDGWNATKDSVQSLGRISLKFFRFNAANFKKNYEAFSHSLLSPALYPTVMSRYLEHAELPADDGVSIQDSGSEIYSNFNLNEPILRQKSIAFVSKALKQAADRGKVMLQGGNAYVLPYASQIIRAPMQSNRFQITDEMIPFYSMVMHGLIPYAGEAFNGVGNQDVNRRMLQAVETGSNVFFSWLAASTEQLRDTMWDDFFAAEYSQWLDEAASAYQQLNELHHKVGDAFMIKHERLADEVVQTTYSNGVRVIVNYGNAPVQVGGVAVEAANYRIEEGSK</sequence>
<feature type="transmembrane region" description="Helical" evidence="1">
    <location>
        <begin position="26"/>
        <end position="44"/>
    </location>
</feature>
<name>A0ABT4E3Y6_PAEAL</name>
<proteinExistence type="predicted"/>
<accession>A0ABT4E3Y6</accession>
<reference evidence="2 3" key="1">
    <citation type="submission" date="2022-05" db="EMBL/GenBank/DDBJ databases">
        <title>Genome Sequencing of Bee-Associated Microbes.</title>
        <authorList>
            <person name="Dunlap C."/>
        </authorList>
    </citation>
    <scope>NUCLEOTIDE SEQUENCE [LARGE SCALE GENOMIC DNA]</scope>
    <source>
        <strain evidence="2 3">NRRL NRS-750</strain>
    </source>
</reference>
<dbReference type="RefSeq" id="WP_268631689.1">
    <property type="nucleotide sequence ID" value="NZ_JAMDLY010000005.1"/>
</dbReference>
<dbReference type="Pfam" id="PF18952">
    <property type="entry name" value="DUF5696"/>
    <property type="match status" value="1"/>
</dbReference>
<evidence type="ECO:0000256" key="1">
    <source>
        <dbReference type="SAM" id="Phobius"/>
    </source>
</evidence>
<evidence type="ECO:0000313" key="3">
    <source>
        <dbReference type="Proteomes" id="UP001527090"/>
    </source>
</evidence>
<organism evidence="2 3">
    <name type="scientific">Paenibacillus alvei</name>
    <name type="common">Bacillus alvei</name>
    <dbReference type="NCBI Taxonomy" id="44250"/>
    <lineage>
        <taxon>Bacteria</taxon>
        <taxon>Bacillati</taxon>
        <taxon>Bacillota</taxon>
        <taxon>Bacilli</taxon>
        <taxon>Bacillales</taxon>
        <taxon>Paenibacillaceae</taxon>
        <taxon>Paenibacillus</taxon>
    </lineage>
</organism>
<keyword evidence="1" id="KW-1133">Transmembrane helix</keyword>
<gene>
    <name evidence="2" type="ORF">M5X04_03830</name>
</gene>
<protein>
    <submittedName>
        <fullName evidence="2">DUF5696 domain-containing protein</fullName>
    </submittedName>
</protein>
<dbReference type="Proteomes" id="UP001527090">
    <property type="component" value="Unassembled WGS sequence"/>
</dbReference>
<keyword evidence="3" id="KW-1185">Reference proteome</keyword>